<dbReference type="HOGENOM" id="CLU_055690_4_2_6"/>
<accession>I3YF90</accession>
<keyword evidence="6" id="KW-0560">Oxidoreductase</keyword>
<dbReference type="InterPro" id="IPR017941">
    <property type="entry name" value="Rieske_2Fe-2S"/>
</dbReference>
<dbReference type="Proteomes" id="UP000006062">
    <property type="component" value="Chromosome"/>
</dbReference>
<keyword evidence="2" id="KW-0479">Metal-binding</keyword>
<keyword evidence="1" id="KW-0001">2Fe-2S</keyword>
<keyword evidence="7" id="KW-1185">Reference proteome</keyword>
<name>I3YF90_THIV6</name>
<dbReference type="GO" id="GO:0051213">
    <property type="term" value="F:dioxygenase activity"/>
    <property type="evidence" value="ECO:0007669"/>
    <property type="project" value="UniProtKB-KW"/>
</dbReference>
<evidence type="ECO:0000256" key="3">
    <source>
        <dbReference type="ARBA" id="ARBA00023004"/>
    </source>
</evidence>
<evidence type="ECO:0000313" key="6">
    <source>
        <dbReference type="EMBL" id="AFL75658.1"/>
    </source>
</evidence>
<dbReference type="RefSeq" id="WP_014780049.1">
    <property type="nucleotide sequence ID" value="NC_018012.1"/>
</dbReference>
<evidence type="ECO:0000313" key="7">
    <source>
        <dbReference type="Proteomes" id="UP000006062"/>
    </source>
</evidence>
<dbReference type="OrthoDB" id="9794779at2"/>
<dbReference type="KEGG" id="tvi:Thivi_3816"/>
<dbReference type="Pfam" id="PF00355">
    <property type="entry name" value="Rieske"/>
    <property type="match status" value="1"/>
</dbReference>
<dbReference type="SUPFAM" id="SSF50022">
    <property type="entry name" value="ISP domain"/>
    <property type="match status" value="1"/>
</dbReference>
<gene>
    <name evidence="6" type="ordered locus">Thivi_3816</name>
</gene>
<evidence type="ECO:0000256" key="4">
    <source>
        <dbReference type="ARBA" id="ARBA00023014"/>
    </source>
</evidence>
<protein>
    <submittedName>
        <fullName evidence="6">Ferredoxin subunit of nitrite reductase and ring-hydroxylating dioxygenase</fullName>
    </submittedName>
</protein>
<dbReference type="eggNOG" id="COG2146">
    <property type="taxonomic scope" value="Bacteria"/>
</dbReference>
<feature type="domain" description="Rieske" evidence="5">
    <location>
        <begin position="8"/>
        <end position="114"/>
    </location>
</feature>
<evidence type="ECO:0000256" key="1">
    <source>
        <dbReference type="ARBA" id="ARBA00022714"/>
    </source>
</evidence>
<keyword evidence="4" id="KW-0411">Iron-sulfur</keyword>
<keyword evidence="3" id="KW-0408">Iron</keyword>
<sequence>MSTLRDQRFWIGHSEQLVEGAYLRIDATYAGDPTSLLVFRYKGRCLAYRNLCVHMPRELDCENDMIFDETGQLLRCSMHGIVYDPLTGESLSTLCSGQRLTPVRVMEDAEGIWIKDRRVRPRPATV</sequence>
<keyword evidence="6" id="KW-0223">Dioxygenase</keyword>
<dbReference type="GO" id="GO:0051537">
    <property type="term" value="F:2 iron, 2 sulfur cluster binding"/>
    <property type="evidence" value="ECO:0007669"/>
    <property type="project" value="UniProtKB-KW"/>
</dbReference>
<dbReference type="Gene3D" id="2.102.10.10">
    <property type="entry name" value="Rieske [2Fe-2S] iron-sulphur domain"/>
    <property type="match status" value="1"/>
</dbReference>
<dbReference type="EMBL" id="CP003154">
    <property type="protein sequence ID" value="AFL75658.1"/>
    <property type="molecule type" value="Genomic_DNA"/>
</dbReference>
<dbReference type="GO" id="GO:0046872">
    <property type="term" value="F:metal ion binding"/>
    <property type="evidence" value="ECO:0007669"/>
    <property type="project" value="UniProtKB-KW"/>
</dbReference>
<organism evidence="6 7">
    <name type="scientific">Thiocystis violascens (strain ATCC 17096 / DSM 198 / 6111)</name>
    <name type="common">Chromatium violascens</name>
    <dbReference type="NCBI Taxonomy" id="765911"/>
    <lineage>
        <taxon>Bacteria</taxon>
        <taxon>Pseudomonadati</taxon>
        <taxon>Pseudomonadota</taxon>
        <taxon>Gammaproteobacteria</taxon>
        <taxon>Chromatiales</taxon>
        <taxon>Chromatiaceae</taxon>
        <taxon>Thiocystis</taxon>
    </lineage>
</organism>
<evidence type="ECO:0000259" key="5">
    <source>
        <dbReference type="PROSITE" id="PS51296"/>
    </source>
</evidence>
<dbReference type="PROSITE" id="PS51296">
    <property type="entry name" value="RIESKE"/>
    <property type="match status" value="1"/>
</dbReference>
<proteinExistence type="predicted"/>
<dbReference type="InterPro" id="IPR036922">
    <property type="entry name" value="Rieske_2Fe-2S_sf"/>
</dbReference>
<evidence type="ECO:0000256" key="2">
    <source>
        <dbReference type="ARBA" id="ARBA00022723"/>
    </source>
</evidence>
<dbReference type="STRING" id="765911.Thivi_3816"/>
<reference evidence="6 7" key="1">
    <citation type="submission" date="2012-06" db="EMBL/GenBank/DDBJ databases">
        <title>Complete sequence of Thiocystis violascens DSM 198.</title>
        <authorList>
            <consortium name="US DOE Joint Genome Institute"/>
            <person name="Lucas S."/>
            <person name="Han J."/>
            <person name="Lapidus A."/>
            <person name="Cheng J.-F."/>
            <person name="Goodwin L."/>
            <person name="Pitluck S."/>
            <person name="Peters L."/>
            <person name="Ovchinnikova G."/>
            <person name="Teshima H."/>
            <person name="Detter J.C."/>
            <person name="Han C."/>
            <person name="Tapia R."/>
            <person name="Land M."/>
            <person name="Hauser L."/>
            <person name="Kyrpides N."/>
            <person name="Ivanova N."/>
            <person name="Pagani I."/>
            <person name="Vogl K."/>
            <person name="Liu Z."/>
            <person name="Frigaard N.-U."/>
            <person name="Bryant D."/>
            <person name="Woyke T."/>
        </authorList>
    </citation>
    <scope>NUCLEOTIDE SEQUENCE [LARGE SCALE GENOMIC DNA]</scope>
    <source>
        <strain evidence="7">ATCC 17096 / DSM 198 / 6111</strain>
    </source>
</reference>
<dbReference type="AlphaFoldDB" id="I3YF90"/>